<sequence length="213" mass="23108">MGWLALILIAAAAMAALILLRVDRLLWSMIGAALMLGAAGYAWQGSPTLPASPARPEALRVADDPSLVDLRERMLGRFTADAAYLIASDAMARSGDRRSAVRAILGGLNRYPQSLMLWTGLGTALATHDGNVVSPPALFAFRQAIRIAPEHPAPLFFLGLAYIRANDYPAARQAWAKALALCPERASYRRDIAVRLALLDRLLASQPQRQPQR</sequence>
<evidence type="ECO:0000256" key="3">
    <source>
        <dbReference type="PROSITE-ProRule" id="PRU00339"/>
    </source>
</evidence>
<keyword evidence="4" id="KW-0812">Transmembrane</keyword>
<keyword evidence="2 3" id="KW-0802">TPR repeat</keyword>
<dbReference type="Proteomes" id="UP000517753">
    <property type="component" value="Unassembled WGS sequence"/>
</dbReference>
<name>A0A7Y9K3A9_9SPHN</name>
<evidence type="ECO:0000313" key="6">
    <source>
        <dbReference type="Proteomes" id="UP000517753"/>
    </source>
</evidence>
<dbReference type="InterPro" id="IPR013105">
    <property type="entry name" value="TPR_2"/>
</dbReference>
<protein>
    <submittedName>
        <fullName evidence="5">Cytochrome c-type biogenesis protein CcmH/NrfG</fullName>
    </submittedName>
</protein>
<dbReference type="Gene3D" id="1.25.40.10">
    <property type="entry name" value="Tetratricopeptide repeat domain"/>
    <property type="match status" value="1"/>
</dbReference>
<evidence type="ECO:0000256" key="1">
    <source>
        <dbReference type="ARBA" id="ARBA00022737"/>
    </source>
</evidence>
<dbReference type="SUPFAM" id="SSF48452">
    <property type="entry name" value="TPR-like"/>
    <property type="match status" value="1"/>
</dbReference>
<evidence type="ECO:0000256" key="4">
    <source>
        <dbReference type="SAM" id="Phobius"/>
    </source>
</evidence>
<reference evidence="5 6" key="1">
    <citation type="submission" date="2020-08" db="EMBL/GenBank/DDBJ databases">
        <title>The Agave Microbiome: Exploring the role of microbial communities in plant adaptations to desert environments.</title>
        <authorList>
            <person name="Partida-Martinez L.P."/>
        </authorList>
    </citation>
    <scope>NUCLEOTIDE SEQUENCE [LARGE SCALE GENOMIC DNA]</scope>
    <source>
        <strain evidence="5 6">AS2.3</strain>
    </source>
</reference>
<dbReference type="EMBL" id="JACCBY010000002">
    <property type="protein sequence ID" value="NYD90200.1"/>
    <property type="molecule type" value="Genomic_DNA"/>
</dbReference>
<proteinExistence type="predicted"/>
<evidence type="ECO:0000256" key="2">
    <source>
        <dbReference type="ARBA" id="ARBA00022803"/>
    </source>
</evidence>
<keyword evidence="4" id="KW-1133">Transmembrane helix</keyword>
<gene>
    <name evidence="5" type="ORF">HD841_001980</name>
</gene>
<dbReference type="InterPro" id="IPR011990">
    <property type="entry name" value="TPR-like_helical_dom_sf"/>
</dbReference>
<accession>A0A7Y9K3A9</accession>
<dbReference type="InterPro" id="IPR019734">
    <property type="entry name" value="TPR_rpt"/>
</dbReference>
<dbReference type="RefSeq" id="WP_179508641.1">
    <property type="nucleotide sequence ID" value="NZ_JACCBY010000002.1"/>
</dbReference>
<keyword evidence="6" id="KW-1185">Reference proteome</keyword>
<keyword evidence="4" id="KW-0472">Membrane</keyword>
<dbReference type="PROSITE" id="PS50005">
    <property type="entry name" value="TPR"/>
    <property type="match status" value="1"/>
</dbReference>
<keyword evidence="1" id="KW-0677">Repeat</keyword>
<evidence type="ECO:0000313" key="5">
    <source>
        <dbReference type="EMBL" id="NYD90200.1"/>
    </source>
</evidence>
<dbReference type="Pfam" id="PF07719">
    <property type="entry name" value="TPR_2"/>
    <property type="match status" value="1"/>
</dbReference>
<organism evidence="5 6">
    <name type="scientific">Sphingomonas melonis</name>
    <dbReference type="NCBI Taxonomy" id="152682"/>
    <lineage>
        <taxon>Bacteria</taxon>
        <taxon>Pseudomonadati</taxon>
        <taxon>Pseudomonadota</taxon>
        <taxon>Alphaproteobacteria</taxon>
        <taxon>Sphingomonadales</taxon>
        <taxon>Sphingomonadaceae</taxon>
        <taxon>Sphingomonas</taxon>
    </lineage>
</organism>
<dbReference type="AlphaFoldDB" id="A0A7Y9K3A9"/>
<comment type="caution">
    <text evidence="5">The sequence shown here is derived from an EMBL/GenBank/DDBJ whole genome shotgun (WGS) entry which is preliminary data.</text>
</comment>
<feature type="transmembrane region" description="Helical" evidence="4">
    <location>
        <begin position="25"/>
        <end position="43"/>
    </location>
</feature>
<feature type="repeat" description="TPR" evidence="3">
    <location>
        <begin position="152"/>
        <end position="185"/>
    </location>
</feature>